<protein>
    <submittedName>
        <fullName evidence="4">2-octaprenylphenol hydroxylase</fullName>
    </submittedName>
</protein>
<dbReference type="Proteomes" id="UP000693970">
    <property type="component" value="Unassembled WGS sequence"/>
</dbReference>
<feature type="domain" description="ABC1 atypical kinase-like" evidence="3">
    <location>
        <begin position="286"/>
        <end position="557"/>
    </location>
</feature>
<reference evidence="4" key="2">
    <citation type="submission" date="2021-04" db="EMBL/GenBank/DDBJ databases">
        <authorList>
            <person name="Podell S."/>
        </authorList>
    </citation>
    <scope>NUCLEOTIDE SEQUENCE</scope>
    <source>
        <strain evidence="4">Hildebrandi</strain>
    </source>
</reference>
<evidence type="ECO:0000259" key="3">
    <source>
        <dbReference type="Pfam" id="PF03109"/>
    </source>
</evidence>
<evidence type="ECO:0000256" key="2">
    <source>
        <dbReference type="SAM" id="SignalP"/>
    </source>
</evidence>
<organism evidence="4 5">
    <name type="scientific">Nitzschia inconspicua</name>
    <dbReference type="NCBI Taxonomy" id="303405"/>
    <lineage>
        <taxon>Eukaryota</taxon>
        <taxon>Sar</taxon>
        <taxon>Stramenopiles</taxon>
        <taxon>Ochrophyta</taxon>
        <taxon>Bacillariophyta</taxon>
        <taxon>Bacillariophyceae</taxon>
        <taxon>Bacillariophycidae</taxon>
        <taxon>Bacillariales</taxon>
        <taxon>Bacillariaceae</taxon>
        <taxon>Nitzschia</taxon>
    </lineage>
</organism>
<dbReference type="InterPro" id="IPR052402">
    <property type="entry name" value="ADCK_kinase"/>
</dbReference>
<sequence>MHPQITSNNMAISHRTLAVVFLIVASMARISAIHYNGNNNNNNNNAASSSGSPMKLESQSMPSSSSSSSRSSCLSASTSQGAHQNSRIQEIRQLLCDRHSYVLNGHRLSDFADWVQSQGGETKIFSMHGVDVNFQVDELHAMELAVEVYPLHEKTKDPFLPDRMNLNIPVTFSEAEATALEVPTKSRNNNHTSVAHFYKGAAHDWDDRQPTALQLTLRAMKLSIIFAPVLTTSWLAVLSSKFRREVWYKWVANCLASGGAAFIKYGQWSSTRPDMFPTAFCDALSQLHNSAPAHSWNHTQEQVEASLDIPQGSLLEVFESFDKQPLASGSIAQVHKARLKNGQTVAAKVVHPRVAELIDMDFRLMTMLASVCDWIPGLRWLHVRDTVSQFSHTMAAQAHLNVEAHHLEVLNNNFRNWKHVRFPQPFFASPSLILETYEKGSIVTDILDTYDQEAREHGDLQGSDIIPLDLARFIVTTGLSLYLKMLFLDNVMHADLHPGNIMLDIDYPTDGSGRAPKLGVTLVDAGMVAQLTEEESTTFIGLLCSLGEGDGRAAAEHAMRFSVENNMNQQQRESFIEDMETLFGEKCSGYGTNVNVGDVLTSILGLIRKHHVRIDANYATLVINAMCVESLARRVCPSYNVLEAGRPMLQAYRKMSFAKDGYTRTASSKQFRRMKRVMPFLLDRQKGHHDKTFFKKIELQRNTRKRIARGGDKPKRH</sequence>
<evidence type="ECO:0000313" key="4">
    <source>
        <dbReference type="EMBL" id="KAG7346326.1"/>
    </source>
</evidence>
<reference evidence="4" key="1">
    <citation type="journal article" date="2021" name="Sci. Rep.">
        <title>Diploid genomic architecture of Nitzschia inconspicua, an elite biomass production diatom.</title>
        <authorList>
            <person name="Oliver A."/>
            <person name="Podell S."/>
            <person name="Pinowska A."/>
            <person name="Traller J.C."/>
            <person name="Smith S.R."/>
            <person name="McClure R."/>
            <person name="Beliaev A."/>
            <person name="Bohutskyi P."/>
            <person name="Hill E.A."/>
            <person name="Rabines A."/>
            <person name="Zheng H."/>
            <person name="Allen L.Z."/>
            <person name="Kuo A."/>
            <person name="Grigoriev I.V."/>
            <person name="Allen A.E."/>
            <person name="Hazlebeck D."/>
            <person name="Allen E.E."/>
        </authorList>
    </citation>
    <scope>NUCLEOTIDE SEQUENCE</scope>
    <source>
        <strain evidence="4">Hildebrandi</strain>
    </source>
</reference>
<name>A0A9K3KMZ3_9STRA</name>
<evidence type="ECO:0000313" key="5">
    <source>
        <dbReference type="Proteomes" id="UP000693970"/>
    </source>
</evidence>
<proteinExistence type="predicted"/>
<feature type="chain" id="PRO_5039894352" evidence="2">
    <location>
        <begin position="33"/>
        <end position="717"/>
    </location>
</feature>
<dbReference type="InterPro" id="IPR004147">
    <property type="entry name" value="ABC1_dom"/>
</dbReference>
<dbReference type="AlphaFoldDB" id="A0A9K3KMZ3"/>
<feature type="region of interest" description="Disordered" evidence="1">
    <location>
        <begin position="36"/>
        <end position="85"/>
    </location>
</feature>
<keyword evidence="5" id="KW-1185">Reference proteome</keyword>
<evidence type="ECO:0000256" key="1">
    <source>
        <dbReference type="SAM" id="MobiDB-lite"/>
    </source>
</evidence>
<dbReference type="Pfam" id="PF03109">
    <property type="entry name" value="ABC1"/>
    <property type="match status" value="1"/>
</dbReference>
<accession>A0A9K3KMZ3</accession>
<comment type="caution">
    <text evidence="4">The sequence shown here is derived from an EMBL/GenBank/DDBJ whole genome shotgun (WGS) entry which is preliminary data.</text>
</comment>
<feature type="compositionally biased region" description="Low complexity" evidence="1">
    <location>
        <begin position="36"/>
        <end position="79"/>
    </location>
</feature>
<feature type="signal peptide" evidence="2">
    <location>
        <begin position="1"/>
        <end position="32"/>
    </location>
</feature>
<dbReference type="OrthoDB" id="1290869at2759"/>
<dbReference type="PANTHER" id="PTHR45890:SF1">
    <property type="entry name" value="AARF DOMAIN CONTAINING KINASE 2"/>
    <property type="match status" value="1"/>
</dbReference>
<dbReference type="PANTHER" id="PTHR45890">
    <property type="entry name" value="AARF DOMAIN CONTAINING KINASE 2 (PREDICTED)"/>
    <property type="match status" value="1"/>
</dbReference>
<dbReference type="EMBL" id="JAGRRH010000021">
    <property type="protein sequence ID" value="KAG7346326.1"/>
    <property type="molecule type" value="Genomic_DNA"/>
</dbReference>
<keyword evidence="2" id="KW-0732">Signal</keyword>
<gene>
    <name evidence="4" type="ORF">IV203_005394</name>
</gene>